<accession>A0A0F9T1Z8</accession>
<comment type="caution">
    <text evidence="1">The sequence shown here is derived from an EMBL/GenBank/DDBJ whole genome shotgun (WGS) entry which is preliminary data.</text>
</comment>
<gene>
    <name evidence="1" type="ORF">LCGC14_0381970</name>
</gene>
<proteinExistence type="predicted"/>
<protein>
    <submittedName>
        <fullName evidence="1">Uncharacterized protein</fullName>
    </submittedName>
</protein>
<dbReference type="AlphaFoldDB" id="A0A0F9T1Z8"/>
<dbReference type="EMBL" id="LAZR01000312">
    <property type="protein sequence ID" value="KKN75345.1"/>
    <property type="molecule type" value="Genomic_DNA"/>
</dbReference>
<name>A0A0F9T1Z8_9ZZZZ</name>
<reference evidence="1" key="1">
    <citation type="journal article" date="2015" name="Nature">
        <title>Complex archaea that bridge the gap between prokaryotes and eukaryotes.</title>
        <authorList>
            <person name="Spang A."/>
            <person name="Saw J.H."/>
            <person name="Jorgensen S.L."/>
            <person name="Zaremba-Niedzwiedzka K."/>
            <person name="Martijn J."/>
            <person name="Lind A.E."/>
            <person name="van Eijk R."/>
            <person name="Schleper C."/>
            <person name="Guy L."/>
            <person name="Ettema T.J."/>
        </authorList>
    </citation>
    <scope>NUCLEOTIDE SEQUENCE</scope>
</reference>
<evidence type="ECO:0000313" key="1">
    <source>
        <dbReference type="EMBL" id="KKN75345.1"/>
    </source>
</evidence>
<organism evidence="1">
    <name type="scientific">marine sediment metagenome</name>
    <dbReference type="NCBI Taxonomy" id="412755"/>
    <lineage>
        <taxon>unclassified sequences</taxon>
        <taxon>metagenomes</taxon>
        <taxon>ecological metagenomes</taxon>
    </lineage>
</organism>
<sequence length="90" mass="10835">MPMNTEILRHGRSRRVAWNAWTLNRLYEAMLDENDGDEEKVSYWPERYTFRQDHTFSSPENIVFLDGDPEDIHTFKIFSGDLYQTFRSSR</sequence>